<proteinExistence type="predicted"/>
<feature type="non-terminal residue" evidence="1">
    <location>
        <position position="126"/>
    </location>
</feature>
<comment type="caution">
    <text evidence="1">The sequence shown here is derived from an EMBL/GenBank/DDBJ whole genome shotgun (WGS) entry which is preliminary data.</text>
</comment>
<name>X1ACS6_9ZZZZ</name>
<organism evidence="1">
    <name type="scientific">marine sediment metagenome</name>
    <dbReference type="NCBI Taxonomy" id="412755"/>
    <lineage>
        <taxon>unclassified sequences</taxon>
        <taxon>metagenomes</taxon>
        <taxon>ecological metagenomes</taxon>
    </lineage>
</organism>
<dbReference type="EMBL" id="BART01012338">
    <property type="protein sequence ID" value="GAG79739.1"/>
    <property type="molecule type" value="Genomic_DNA"/>
</dbReference>
<dbReference type="AlphaFoldDB" id="X1ACS6"/>
<evidence type="ECO:0000313" key="1">
    <source>
        <dbReference type="EMBL" id="GAG79739.1"/>
    </source>
</evidence>
<protein>
    <submittedName>
        <fullName evidence="1">Uncharacterized protein</fullName>
    </submittedName>
</protein>
<reference evidence="1" key="1">
    <citation type="journal article" date="2014" name="Front. Microbiol.">
        <title>High frequency of phylogenetically diverse reductive dehalogenase-homologous genes in deep subseafloor sedimentary metagenomes.</title>
        <authorList>
            <person name="Kawai M."/>
            <person name="Futagami T."/>
            <person name="Toyoda A."/>
            <person name="Takaki Y."/>
            <person name="Nishi S."/>
            <person name="Hori S."/>
            <person name="Arai W."/>
            <person name="Tsubouchi T."/>
            <person name="Morono Y."/>
            <person name="Uchiyama I."/>
            <person name="Ito T."/>
            <person name="Fujiyama A."/>
            <person name="Inagaki F."/>
            <person name="Takami H."/>
        </authorList>
    </citation>
    <scope>NUCLEOTIDE SEQUENCE</scope>
    <source>
        <strain evidence="1">Expedition CK06-06</strain>
    </source>
</reference>
<accession>X1ACS6</accession>
<sequence length="126" mass="15160">MVSTKLIKKFRDNHPKYDDWDDETVENWLEQRRDLDICAVCPEHARGVCCWSAKEILLPSIELCDKYCTHFLRDKCEFDRSNLPEISERVFILLPKHKCKYLGDDNLCTVYENRFWKSRHCMEVKD</sequence>
<gene>
    <name evidence="1" type="ORF">S01H4_25805</name>
</gene>